<keyword evidence="3" id="KW-0732">Signal</keyword>
<evidence type="ECO:0000256" key="2">
    <source>
        <dbReference type="ARBA" id="ARBA00010742"/>
    </source>
</evidence>
<evidence type="ECO:0000313" key="5">
    <source>
        <dbReference type="EMBL" id="ADC65894.1"/>
    </source>
</evidence>
<evidence type="ECO:0000313" key="6">
    <source>
        <dbReference type="Proteomes" id="UP000002613"/>
    </source>
</evidence>
<organism evidence="5 6">
    <name type="scientific">Ferroglobus placidus (strain DSM 10642 / AEDII12DO)</name>
    <dbReference type="NCBI Taxonomy" id="589924"/>
    <lineage>
        <taxon>Archaea</taxon>
        <taxon>Methanobacteriati</taxon>
        <taxon>Methanobacteriota</taxon>
        <taxon>Archaeoglobi</taxon>
        <taxon>Archaeoglobales</taxon>
        <taxon>Archaeoglobaceae</taxon>
        <taxon>Ferroglobus</taxon>
    </lineage>
</organism>
<evidence type="ECO:0000259" key="4">
    <source>
        <dbReference type="Pfam" id="PF09084"/>
    </source>
</evidence>
<feature type="domain" description="SsuA/THI5-like" evidence="4">
    <location>
        <begin position="218"/>
        <end position="332"/>
    </location>
</feature>
<proteinExistence type="inferred from homology"/>
<dbReference type="RefSeq" id="WP_012966233.1">
    <property type="nucleotide sequence ID" value="NC_013849.1"/>
</dbReference>
<dbReference type="Gene3D" id="3.40.190.10">
    <property type="entry name" value="Periplasmic binding protein-like II"/>
    <property type="match status" value="3"/>
</dbReference>
<comment type="subcellular location">
    <subcellularLocation>
        <location evidence="1">Periplasm</location>
    </subcellularLocation>
</comment>
<dbReference type="AlphaFoldDB" id="D3RZI1"/>
<dbReference type="Pfam" id="PF09084">
    <property type="entry name" value="NMT1"/>
    <property type="match status" value="1"/>
</dbReference>
<dbReference type="SUPFAM" id="SSF53850">
    <property type="entry name" value="Periplasmic binding protein-like II"/>
    <property type="match status" value="2"/>
</dbReference>
<dbReference type="Proteomes" id="UP000002613">
    <property type="component" value="Chromosome"/>
</dbReference>
<dbReference type="PANTHER" id="PTHR30024:SF47">
    <property type="entry name" value="TAURINE-BINDING PERIPLASMIC PROTEIN"/>
    <property type="match status" value="1"/>
</dbReference>
<dbReference type="Pfam" id="PF13379">
    <property type="entry name" value="NMT1_2"/>
    <property type="match status" value="1"/>
</dbReference>
<dbReference type="PaxDb" id="589924-Ferp_1750"/>
<dbReference type="GeneID" id="8779277"/>
<reference evidence="5 6" key="2">
    <citation type="journal article" date="2011" name="Stand. Genomic Sci.">
        <title>Complete genome sequence of Ferroglobus placidus AEDII12DO.</title>
        <authorList>
            <person name="Anderson I."/>
            <person name="Risso C."/>
            <person name="Holmes D."/>
            <person name="Lucas S."/>
            <person name="Copeland A."/>
            <person name="Lapidus A."/>
            <person name="Cheng J.F."/>
            <person name="Bruce D."/>
            <person name="Goodwin L."/>
            <person name="Pitluck S."/>
            <person name="Saunders E."/>
            <person name="Brettin T."/>
            <person name="Detter J.C."/>
            <person name="Han C."/>
            <person name="Tapia R."/>
            <person name="Larimer F."/>
            <person name="Land M."/>
            <person name="Hauser L."/>
            <person name="Woyke T."/>
            <person name="Lovley D."/>
            <person name="Kyrpides N."/>
            <person name="Ivanova N."/>
        </authorList>
    </citation>
    <scope>NUCLEOTIDE SEQUENCE [LARGE SCALE GENOMIC DNA]</scope>
    <source>
        <strain evidence="6">DSM 10642 / AEDII12DO</strain>
    </source>
</reference>
<reference evidence="6" key="1">
    <citation type="submission" date="2010-02" db="EMBL/GenBank/DDBJ databases">
        <title>Complete sequence of Ferroglobus placidus DSM 10642.</title>
        <authorList>
            <consortium name="US DOE Joint Genome Institute"/>
            <person name="Lucas S."/>
            <person name="Copeland A."/>
            <person name="Lapidus A."/>
            <person name="Cheng J.-F."/>
            <person name="Bruce D."/>
            <person name="Goodwin L."/>
            <person name="Pitluck S."/>
            <person name="Saunders E."/>
            <person name="Brettin T."/>
            <person name="Detter J.C."/>
            <person name="Han C."/>
            <person name="Tapia R."/>
            <person name="Larimer F."/>
            <person name="Land M."/>
            <person name="Hauser L."/>
            <person name="Kyrpides N."/>
            <person name="Ivanova N."/>
            <person name="Holmes D."/>
            <person name="Lovley D."/>
            <person name="Kyrpides N."/>
            <person name="Anderson I.J."/>
            <person name="Woyke T."/>
        </authorList>
    </citation>
    <scope>NUCLEOTIDE SEQUENCE [LARGE SCALE GENOMIC DNA]</scope>
    <source>
        <strain evidence="6">DSM 10642 / AEDII12DO</strain>
    </source>
</reference>
<dbReference type="PANTHER" id="PTHR30024">
    <property type="entry name" value="ALIPHATIC SULFONATES-BINDING PROTEIN-RELATED"/>
    <property type="match status" value="1"/>
</dbReference>
<sequence length="334" mass="37516">MWKSIIIFLFLAVAIIISGCAEEKSVKLVKLSPPDMLEQIKIGKIDAFIAWEPFPSKAVKSGQKILMYSGDIWKNHPCCVVAYKVGNADEKMLEALVWAHVKATRFINDEKNRNKVVIYASQFTGLDEETVKMALKNIKYVEYPDGKEFRHYYEFLKEAAILKKSIEDLGYKSEEEFFEKFLRKDVYEKVVTKLEENPNYVPEKAGKIRLGYITADLHHLALYVALKEGYFDKVFEKVDLKQYPNGVAIMEAFKLGELDAAYLGGAPATLKRINDGIEISIVAGVNNEGSALVVREGINSPKDLAGKTVAIPGFGTVQDFLMRKVLREGGLKGS</sequence>
<dbReference type="eggNOG" id="arCOG01803">
    <property type="taxonomic scope" value="Archaea"/>
</dbReference>
<accession>D3RZI1</accession>
<dbReference type="InterPro" id="IPR015168">
    <property type="entry name" value="SsuA/THI5"/>
</dbReference>
<protein>
    <submittedName>
        <fullName evidence="5">NMT1/THI5 like domain protein</fullName>
    </submittedName>
</protein>
<dbReference type="HOGENOM" id="CLU_728817_0_0_2"/>
<dbReference type="GO" id="GO:0042597">
    <property type="term" value="C:periplasmic space"/>
    <property type="evidence" value="ECO:0007669"/>
    <property type="project" value="UniProtKB-SubCell"/>
</dbReference>
<evidence type="ECO:0000256" key="3">
    <source>
        <dbReference type="ARBA" id="ARBA00022729"/>
    </source>
</evidence>
<dbReference type="PROSITE" id="PS51257">
    <property type="entry name" value="PROKAR_LIPOPROTEIN"/>
    <property type="match status" value="1"/>
</dbReference>
<comment type="similarity">
    <text evidence="2">Belongs to the bacterial solute-binding protein SsuA/TauA family.</text>
</comment>
<dbReference type="KEGG" id="fpl:Ferp_1750"/>
<keyword evidence="6" id="KW-1185">Reference proteome</keyword>
<dbReference type="EMBL" id="CP001899">
    <property type="protein sequence ID" value="ADC65894.1"/>
    <property type="molecule type" value="Genomic_DNA"/>
</dbReference>
<evidence type="ECO:0000256" key="1">
    <source>
        <dbReference type="ARBA" id="ARBA00004418"/>
    </source>
</evidence>
<dbReference type="STRING" id="589924.Ferp_1750"/>
<name>D3RZI1_FERPA</name>
<dbReference type="OrthoDB" id="10037at2157"/>
<gene>
    <name evidence="5" type="ordered locus">Ferp_1750</name>
</gene>